<evidence type="ECO:0000256" key="2">
    <source>
        <dbReference type="ARBA" id="ARBA00022490"/>
    </source>
</evidence>
<evidence type="ECO:0000256" key="9">
    <source>
        <dbReference type="HAMAP-Rule" id="MF_01808"/>
    </source>
</evidence>
<feature type="domain" description="Core-binding (CB)" evidence="11">
    <location>
        <begin position="3"/>
        <end position="89"/>
    </location>
</feature>
<dbReference type="PANTHER" id="PTHR30349">
    <property type="entry name" value="PHAGE INTEGRASE-RELATED"/>
    <property type="match status" value="1"/>
</dbReference>
<dbReference type="GO" id="GO:0005737">
    <property type="term" value="C:cytoplasm"/>
    <property type="evidence" value="ECO:0007669"/>
    <property type="project" value="UniProtKB-SubCell"/>
</dbReference>
<dbReference type="Pfam" id="PF02899">
    <property type="entry name" value="Phage_int_SAM_1"/>
    <property type="match status" value="1"/>
</dbReference>
<dbReference type="Pfam" id="PF00589">
    <property type="entry name" value="Phage_integrase"/>
    <property type="match status" value="1"/>
</dbReference>
<dbReference type="InterPro" id="IPR013762">
    <property type="entry name" value="Integrase-like_cat_sf"/>
</dbReference>
<comment type="subunit">
    <text evidence="9">Forms a cyclic heterotetrameric complex composed of two molecules of XerC and two molecules of XerD.</text>
</comment>
<evidence type="ECO:0000259" key="10">
    <source>
        <dbReference type="PROSITE" id="PS51898"/>
    </source>
</evidence>
<dbReference type="InterPro" id="IPR010998">
    <property type="entry name" value="Integrase_recombinase_N"/>
</dbReference>
<feature type="active site" evidence="9">
    <location>
        <position position="241"/>
    </location>
</feature>
<dbReference type="InterPro" id="IPR004107">
    <property type="entry name" value="Integrase_SAM-like_N"/>
</dbReference>
<dbReference type="HAMAP" id="MF_01808">
    <property type="entry name" value="Recomb_XerC_XerD"/>
    <property type="match status" value="1"/>
</dbReference>
<reference evidence="13" key="1">
    <citation type="submission" date="2021-04" db="EMBL/GenBank/DDBJ databases">
        <title>A novel Synergistetes isolate from a pyrite-forming mixed culture.</title>
        <authorList>
            <person name="Bunk B."/>
            <person name="Sproer C."/>
            <person name="Spring S."/>
            <person name="Pester M."/>
        </authorList>
    </citation>
    <scope>NUCLEOTIDE SEQUENCE [LARGE SCALE GENOMIC DNA]</scope>
    <source>
        <strain evidence="13">J.5.4.2-T.3.5.2</strain>
    </source>
</reference>
<gene>
    <name evidence="9" type="primary">xerC</name>
    <name evidence="12" type="ORF">KAR29_09965</name>
</gene>
<keyword evidence="5 9" id="KW-0229">DNA integration</keyword>
<evidence type="ECO:0000256" key="1">
    <source>
        <dbReference type="ARBA" id="ARBA00004496"/>
    </source>
</evidence>
<dbReference type="Gene3D" id="1.10.150.130">
    <property type="match status" value="1"/>
</dbReference>
<keyword evidence="6 9" id="KW-0238">DNA-binding</keyword>
<dbReference type="GO" id="GO:0007059">
    <property type="term" value="P:chromosome segregation"/>
    <property type="evidence" value="ECO:0007669"/>
    <property type="project" value="UniProtKB-UniRule"/>
</dbReference>
<keyword evidence="7 9" id="KW-0233">DNA recombination</keyword>
<evidence type="ECO:0000256" key="5">
    <source>
        <dbReference type="ARBA" id="ARBA00022908"/>
    </source>
</evidence>
<keyword evidence="2 9" id="KW-0963">Cytoplasm</keyword>
<dbReference type="GO" id="GO:0009037">
    <property type="term" value="F:tyrosine-based site-specific recombinase activity"/>
    <property type="evidence" value="ECO:0007669"/>
    <property type="project" value="UniProtKB-UniRule"/>
</dbReference>
<evidence type="ECO:0000259" key="11">
    <source>
        <dbReference type="PROSITE" id="PS51900"/>
    </source>
</evidence>
<dbReference type="Proteomes" id="UP000671879">
    <property type="component" value="Chromosome"/>
</dbReference>
<evidence type="ECO:0000256" key="4">
    <source>
        <dbReference type="ARBA" id="ARBA00022829"/>
    </source>
</evidence>
<dbReference type="InterPro" id="IPR011010">
    <property type="entry name" value="DNA_brk_join_enz"/>
</dbReference>
<feature type="active site" evidence="9">
    <location>
        <position position="173"/>
    </location>
</feature>
<feature type="active site" evidence="9">
    <location>
        <position position="238"/>
    </location>
</feature>
<dbReference type="PANTHER" id="PTHR30349:SF81">
    <property type="entry name" value="TYROSINE RECOMBINASE XERC"/>
    <property type="match status" value="1"/>
</dbReference>
<comment type="similarity">
    <text evidence="9">Belongs to the 'phage' integrase family. XerC subfamily.</text>
</comment>
<evidence type="ECO:0000256" key="3">
    <source>
        <dbReference type="ARBA" id="ARBA00022618"/>
    </source>
</evidence>
<feature type="active site" description="O-(3'-phospho-DNA)-tyrosine intermediate" evidence="9">
    <location>
        <position position="273"/>
    </location>
</feature>
<dbReference type="KEGG" id="aram:KAR29_09965"/>
<dbReference type="InterPro" id="IPR044068">
    <property type="entry name" value="CB"/>
</dbReference>
<protein>
    <recommendedName>
        <fullName evidence="9">Tyrosine recombinase XerC</fullName>
    </recommendedName>
</protein>
<evidence type="ECO:0000256" key="6">
    <source>
        <dbReference type="ARBA" id="ARBA00023125"/>
    </source>
</evidence>
<dbReference type="InterPro" id="IPR050090">
    <property type="entry name" value="Tyrosine_recombinase_XerCD"/>
</dbReference>
<feature type="domain" description="Tyr recombinase" evidence="10">
    <location>
        <begin position="110"/>
        <end position="286"/>
    </location>
</feature>
<evidence type="ECO:0000313" key="13">
    <source>
        <dbReference type="Proteomes" id="UP000671879"/>
    </source>
</evidence>
<evidence type="ECO:0000256" key="8">
    <source>
        <dbReference type="ARBA" id="ARBA00023306"/>
    </source>
</evidence>
<evidence type="ECO:0000256" key="7">
    <source>
        <dbReference type="ARBA" id="ARBA00023172"/>
    </source>
</evidence>
<keyword evidence="4 9" id="KW-0159">Chromosome partition</keyword>
<comment type="subcellular location">
    <subcellularLocation>
        <location evidence="1 9">Cytoplasm</location>
    </subcellularLocation>
</comment>
<dbReference type="EMBL" id="CP072943">
    <property type="protein sequence ID" value="QTX31677.1"/>
    <property type="molecule type" value="Genomic_DNA"/>
</dbReference>
<feature type="active site" evidence="9">
    <location>
        <position position="264"/>
    </location>
</feature>
<feature type="active site" evidence="9">
    <location>
        <position position="149"/>
    </location>
</feature>
<comment type="function">
    <text evidence="9">Site-specific tyrosine recombinase, which acts by catalyzing the cutting and rejoining of the recombining DNA molecules. The XerC-XerD complex is essential to convert dimers of the bacterial chromosome into monomers to permit their segregation at cell division. It also contributes to the segregational stability of plasmids.</text>
</comment>
<dbReference type="SUPFAM" id="SSF56349">
    <property type="entry name" value="DNA breaking-rejoining enzymes"/>
    <property type="match status" value="1"/>
</dbReference>
<name>A0A9Q7EYY6_9BACT</name>
<evidence type="ECO:0000313" key="12">
    <source>
        <dbReference type="EMBL" id="QTX31677.1"/>
    </source>
</evidence>
<dbReference type="GO" id="GO:0003677">
    <property type="term" value="F:DNA binding"/>
    <property type="evidence" value="ECO:0007669"/>
    <property type="project" value="UniProtKB-UniRule"/>
</dbReference>
<keyword evidence="8 9" id="KW-0131">Cell cycle</keyword>
<dbReference type="AlphaFoldDB" id="A0A9Q7EYY6"/>
<dbReference type="CDD" id="cd00798">
    <property type="entry name" value="INT_XerDC_C"/>
    <property type="match status" value="1"/>
</dbReference>
<dbReference type="InterPro" id="IPR002104">
    <property type="entry name" value="Integrase_catalytic"/>
</dbReference>
<dbReference type="GO" id="GO:0051301">
    <property type="term" value="P:cell division"/>
    <property type="evidence" value="ECO:0007669"/>
    <property type="project" value="UniProtKB-KW"/>
</dbReference>
<proteinExistence type="inferred from homology"/>
<dbReference type="PROSITE" id="PS51900">
    <property type="entry name" value="CB"/>
    <property type="match status" value="1"/>
</dbReference>
<sequence>MIDNLSSAVDSFLDFMKFSKGRSDNTVVSYAVDLSQFVDYLLQQERTSPREIESGNIRGFLREIVGFGFARTSAARKLSAIKSWMAYLLECGLIEKDPAATVKGPKLPGRLPRAIAFEDVVRLIEEGPEGESFLRDRALLEILYGCGLRVAETVDIDGTDVDLDERWIRVKGKGRKERMVPMGRPALAALRAYGEAEGSLGEGPLFRGPEGTRLTVRTVHRVVTRAARRVGLSGVTPHVLRHSYATHMLEGGASLRVLQELLGHESLVTTQRYLKITADQLLASYSAAHPRAGREESDGTP</sequence>
<dbReference type="PROSITE" id="PS51898">
    <property type="entry name" value="TYR_RECOMBINASE"/>
    <property type="match status" value="1"/>
</dbReference>
<accession>A0A9Q7EYY6</accession>
<dbReference type="GO" id="GO:0006313">
    <property type="term" value="P:DNA transposition"/>
    <property type="evidence" value="ECO:0007669"/>
    <property type="project" value="UniProtKB-UniRule"/>
</dbReference>
<dbReference type="InterPro" id="IPR023009">
    <property type="entry name" value="Tyrosine_recombinase_XerC/XerD"/>
</dbReference>
<dbReference type="Gene3D" id="1.10.443.10">
    <property type="entry name" value="Intergrase catalytic core"/>
    <property type="match status" value="1"/>
</dbReference>
<organism evidence="12 13">
    <name type="scientific">Aminithiophilus ramosus</name>
    <dbReference type="NCBI Taxonomy" id="3029084"/>
    <lineage>
        <taxon>Bacteria</taxon>
        <taxon>Thermotogati</taxon>
        <taxon>Synergistota</taxon>
        <taxon>Synergistia</taxon>
        <taxon>Synergistales</taxon>
        <taxon>Aminithiophilaceae</taxon>
        <taxon>Aminithiophilus</taxon>
    </lineage>
</organism>
<keyword evidence="3 9" id="KW-0132">Cell division</keyword>
<keyword evidence="13" id="KW-1185">Reference proteome</keyword>